<evidence type="ECO:0000256" key="3">
    <source>
        <dbReference type="ARBA" id="ARBA00048488"/>
    </source>
</evidence>
<dbReference type="PROSITE" id="PS51318">
    <property type="entry name" value="TAT"/>
    <property type="match status" value="1"/>
</dbReference>
<evidence type="ECO:0000313" key="5">
    <source>
        <dbReference type="EMBL" id="OQM73730.1"/>
    </source>
</evidence>
<protein>
    <recommendedName>
        <fullName evidence="1">peptide-methionine (R)-S-oxide reductase</fullName>
        <ecNumber evidence="1">1.8.4.12</ecNumber>
    </recommendedName>
</protein>
<dbReference type="Proteomes" id="UP000191905">
    <property type="component" value="Unassembled WGS sequence"/>
</dbReference>
<dbReference type="InterPro" id="IPR011057">
    <property type="entry name" value="Mss4-like_sf"/>
</dbReference>
<dbReference type="PANTHER" id="PTHR10173:SF57">
    <property type="entry name" value="PEPTIDE-METHIONINE (R)-S-OXIDE REDUCTASE"/>
    <property type="match status" value="1"/>
</dbReference>
<evidence type="ECO:0000256" key="2">
    <source>
        <dbReference type="ARBA" id="ARBA00023002"/>
    </source>
</evidence>
<dbReference type="STRING" id="1873176.BFN67_07380"/>
<evidence type="ECO:0000313" key="6">
    <source>
        <dbReference type="Proteomes" id="UP000191905"/>
    </source>
</evidence>
<name>A0A1V8RKJ9_9HYPH</name>
<dbReference type="EMBL" id="MDET01000056">
    <property type="protein sequence ID" value="OQM73730.1"/>
    <property type="molecule type" value="Genomic_DNA"/>
</dbReference>
<dbReference type="Gene3D" id="2.170.150.20">
    <property type="entry name" value="Peptide methionine sulfoxide reductase"/>
    <property type="match status" value="1"/>
</dbReference>
<dbReference type="InterPro" id="IPR006311">
    <property type="entry name" value="TAT_signal"/>
</dbReference>
<dbReference type="AlphaFoldDB" id="A0A1V8RKJ9"/>
<gene>
    <name evidence="5" type="ORF">BFN67_07380</name>
</gene>
<dbReference type="Pfam" id="PF01641">
    <property type="entry name" value="SelR"/>
    <property type="match status" value="1"/>
</dbReference>
<comment type="catalytic activity">
    <reaction evidence="3">
        <text>L-methionyl-[protein] + [thioredoxin]-disulfide + H2O = L-methionyl-(R)-S-oxide-[protein] + [thioredoxin]-dithiol</text>
        <dbReference type="Rhea" id="RHEA:24164"/>
        <dbReference type="Rhea" id="RHEA-COMP:10698"/>
        <dbReference type="Rhea" id="RHEA-COMP:10700"/>
        <dbReference type="Rhea" id="RHEA-COMP:12313"/>
        <dbReference type="Rhea" id="RHEA-COMP:12314"/>
        <dbReference type="ChEBI" id="CHEBI:15377"/>
        <dbReference type="ChEBI" id="CHEBI:16044"/>
        <dbReference type="ChEBI" id="CHEBI:29950"/>
        <dbReference type="ChEBI" id="CHEBI:45764"/>
        <dbReference type="ChEBI" id="CHEBI:50058"/>
        <dbReference type="EC" id="1.8.4.12"/>
    </reaction>
</comment>
<dbReference type="GO" id="GO:0006979">
    <property type="term" value="P:response to oxidative stress"/>
    <property type="evidence" value="ECO:0007669"/>
    <property type="project" value="InterPro"/>
</dbReference>
<dbReference type="GO" id="GO:0005737">
    <property type="term" value="C:cytoplasm"/>
    <property type="evidence" value="ECO:0007669"/>
    <property type="project" value="TreeGrafter"/>
</dbReference>
<dbReference type="PANTHER" id="PTHR10173">
    <property type="entry name" value="METHIONINE SULFOXIDE REDUCTASE"/>
    <property type="match status" value="1"/>
</dbReference>
<evidence type="ECO:0000259" key="4">
    <source>
        <dbReference type="PROSITE" id="PS51790"/>
    </source>
</evidence>
<proteinExistence type="predicted"/>
<keyword evidence="6" id="KW-1185">Reference proteome</keyword>
<dbReference type="PROSITE" id="PS51790">
    <property type="entry name" value="MSRB"/>
    <property type="match status" value="1"/>
</dbReference>
<evidence type="ECO:0000256" key="1">
    <source>
        <dbReference type="ARBA" id="ARBA00012499"/>
    </source>
</evidence>
<accession>A0A1V8RKJ9</accession>
<dbReference type="InterPro" id="IPR002579">
    <property type="entry name" value="Met_Sox_Rdtase_MsrB_dom"/>
</dbReference>
<dbReference type="NCBIfam" id="TIGR01409">
    <property type="entry name" value="TAT_signal_seq"/>
    <property type="match status" value="1"/>
</dbReference>
<dbReference type="OrthoDB" id="9785497at2"/>
<dbReference type="NCBIfam" id="TIGR00357">
    <property type="entry name" value="peptide-methionine (R)-S-oxide reductase MsrB"/>
    <property type="match status" value="1"/>
</dbReference>
<dbReference type="GO" id="GO:0033743">
    <property type="term" value="F:peptide-methionine (R)-S-oxide reductase activity"/>
    <property type="evidence" value="ECO:0007669"/>
    <property type="project" value="UniProtKB-EC"/>
</dbReference>
<reference evidence="5 6" key="1">
    <citation type="journal article" date="2016" name="Int. J. Syst. Evol. Microbiol.">
        <title>Pseudaminobacter manganicus sp. nov., isolated from sludge of a manganese mine.</title>
        <authorList>
            <person name="Li J."/>
            <person name="Huang J."/>
            <person name="Liao S."/>
            <person name="Wang G."/>
        </authorList>
    </citation>
    <scope>NUCLEOTIDE SEQUENCE [LARGE SCALE GENOMIC DNA]</scope>
    <source>
        <strain evidence="5 6">JH-7</strain>
    </source>
</reference>
<organism evidence="5 6">
    <name type="scientific">Manganibacter manganicus</name>
    <dbReference type="NCBI Taxonomy" id="1873176"/>
    <lineage>
        <taxon>Bacteria</taxon>
        <taxon>Pseudomonadati</taxon>
        <taxon>Pseudomonadota</taxon>
        <taxon>Alphaproteobacteria</taxon>
        <taxon>Hyphomicrobiales</taxon>
        <taxon>Phyllobacteriaceae</taxon>
        <taxon>Manganibacter</taxon>
    </lineage>
</organism>
<dbReference type="RefSeq" id="WP_080921417.1">
    <property type="nucleotide sequence ID" value="NZ_MDET01000056.1"/>
</dbReference>
<comment type="caution">
    <text evidence="5">The sequence shown here is derived from an EMBL/GenBank/DDBJ whole genome shotgun (WGS) entry which is preliminary data.</text>
</comment>
<keyword evidence="2" id="KW-0560">Oxidoreductase</keyword>
<dbReference type="InterPro" id="IPR019546">
    <property type="entry name" value="TAT_signal_bac_arc"/>
</dbReference>
<dbReference type="InterPro" id="IPR028427">
    <property type="entry name" value="Met_Sox_Rdtase_MsrB"/>
</dbReference>
<sequence length="166" mass="17738">MDRRQLLSGSAAAIAAMGAIPLLWRSVRPEKASAETFAVTKTDAQWHAILSDEAFNVLRKEGTEYPGSSPLLNEHRKGTFACAGCAQPVYSSTTKFESGTGWPSFWEAMAGGVLTREDTSLGMVRVECHCSRCGGHLGHIFDDGPPPTGKRHCINGVALSFTPATA</sequence>
<dbReference type="GO" id="GO:0030091">
    <property type="term" value="P:protein repair"/>
    <property type="evidence" value="ECO:0007669"/>
    <property type="project" value="InterPro"/>
</dbReference>
<dbReference type="EC" id="1.8.4.12" evidence="1"/>
<feature type="domain" description="MsrB" evidence="4">
    <location>
        <begin position="43"/>
        <end position="164"/>
    </location>
</feature>
<dbReference type="SUPFAM" id="SSF51316">
    <property type="entry name" value="Mss4-like"/>
    <property type="match status" value="1"/>
</dbReference>